<sequence>MFFAATRSQIGSRRISVSGSLVCALDRYNSFPVCPICYSHVVRVSLSAGIGYYGSGRFRWVMSATFLFGILDPVNEYFGDICGIDTPWRPSQLKPALIGHDSGNRNAGKTDKTNTHHDDLCAAKPNTQVKTPLTYKEHLMNPCHMYTHQPYLGVICTFQEKNMFEI</sequence>
<accession>A0A0C3PSX8</accession>
<reference evidence="2 3" key="1">
    <citation type="submission" date="2014-04" db="EMBL/GenBank/DDBJ databases">
        <authorList>
            <consortium name="DOE Joint Genome Institute"/>
            <person name="Kuo A."/>
            <person name="Kohler A."/>
            <person name="Costa M.D."/>
            <person name="Nagy L.G."/>
            <person name="Floudas D."/>
            <person name="Copeland A."/>
            <person name="Barry K.W."/>
            <person name="Cichocki N."/>
            <person name="Veneault-Fourrey C."/>
            <person name="LaButti K."/>
            <person name="Lindquist E.A."/>
            <person name="Lipzen A."/>
            <person name="Lundell T."/>
            <person name="Morin E."/>
            <person name="Murat C."/>
            <person name="Sun H."/>
            <person name="Tunlid A."/>
            <person name="Henrissat B."/>
            <person name="Grigoriev I.V."/>
            <person name="Hibbett D.S."/>
            <person name="Martin F."/>
            <person name="Nordberg H.P."/>
            <person name="Cantor M.N."/>
            <person name="Hua S.X."/>
        </authorList>
    </citation>
    <scope>NUCLEOTIDE SEQUENCE [LARGE SCALE GENOMIC DNA]</scope>
    <source>
        <strain evidence="2 3">Marx 270</strain>
    </source>
</reference>
<dbReference type="EMBL" id="KN831949">
    <property type="protein sequence ID" value="KIO11784.1"/>
    <property type="molecule type" value="Genomic_DNA"/>
</dbReference>
<name>A0A0C3PSX8_PISTI</name>
<evidence type="ECO:0000313" key="3">
    <source>
        <dbReference type="Proteomes" id="UP000054217"/>
    </source>
</evidence>
<dbReference type="Proteomes" id="UP000054217">
    <property type="component" value="Unassembled WGS sequence"/>
</dbReference>
<dbReference type="AlphaFoldDB" id="A0A0C3PSX8"/>
<keyword evidence="3" id="KW-1185">Reference proteome</keyword>
<feature type="region of interest" description="Disordered" evidence="1">
    <location>
        <begin position="99"/>
        <end position="121"/>
    </location>
</feature>
<organism evidence="2 3">
    <name type="scientific">Pisolithus tinctorius Marx 270</name>
    <dbReference type="NCBI Taxonomy" id="870435"/>
    <lineage>
        <taxon>Eukaryota</taxon>
        <taxon>Fungi</taxon>
        <taxon>Dikarya</taxon>
        <taxon>Basidiomycota</taxon>
        <taxon>Agaricomycotina</taxon>
        <taxon>Agaricomycetes</taxon>
        <taxon>Agaricomycetidae</taxon>
        <taxon>Boletales</taxon>
        <taxon>Sclerodermatineae</taxon>
        <taxon>Pisolithaceae</taxon>
        <taxon>Pisolithus</taxon>
    </lineage>
</organism>
<gene>
    <name evidence="2" type="ORF">M404DRAFT_797610</name>
</gene>
<evidence type="ECO:0000256" key="1">
    <source>
        <dbReference type="SAM" id="MobiDB-lite"/>
    </source>
</evidence>
<protein>
    <submittedName>
        <fullName evidence="2">Uncharacterized protein</fullName>
    </submittedName>
</protein>
<feature type="compositionally biased region" description="Basic and acidic residues" evidence="1">
    <location>
        <begin position="108"/>
        <end position="121"/>
    </location>
</feature>
<dbReference type="InParanoid" id="A0A0C3PSX8"/>
<dbReference type="HOGENOM" id="CLU_1603418_0_0_1"/>
<proteinExistence type="predicted"/>
<reference evidence="3" key="2">
    <citation type="submission" date="2015-01" db="EMBL/GenBank/DDBJ databases">
        <title>Evolutionary Origins and Diversification of the Mycorrhizal Mutualists.</title>
        <authorList>
            <consortium name="DOE Joint Genome Institute"/>
            <consortium name="Mycorrhizal Genomics Consortium"/>
            <person name="Kohler A."/>
            <person name="Kuo A."/>
            <person name="Nagy L.G."/>
            <person name="Floudas D."/>
            <person name="Copeland A."/>
            <person name="Barry K.W."/>
            <person name="Cichocki N."/>
            <person name="Veneault-Fourrey C."/>
            <person name="LaButti K."/>
            <person name="Lindquist E.A."/>
            <person name="Lipzen A."/>
            <person name="Lundell T."/>
            <person name="Morin E."/>
            <person name="Murat C."/>
            <person name="Riley R."/>
            <person name="Ohm R."/>
            <person name="Sun H."/>
            <person name="Tunlid A."/>
            <person name="Henrissat B."/>
            <person name="Grigoriev I.V."/>
            <person name="Hibbett D.S."/>
            <person name="Martin F."/>
        </authorList>
    </citation>
    <scope>NUCLEOTIDE SEQUENCE [LARGE SCALE GENOMIC DNA]</scope>
    <source>
        <strain evidence="3">Marx 270</strain>
    </source>
</reference>
<evidence type="ECO:0000313" key="2">
    <source>
        <dbReference type="EMBL" id="KIO11784.1"/>
    </source>
</evidence>